<dbReference type="PANTHER" id="PTHR21522:SF61">
    <property type="entry name" value="PROTON CHANNEL OTOPLC"/>
    <property type="match status" value="1"/>
</dbReference>
<dbReference type="EMBL" id="AMQN01015035">
    <property type="status" value="NOT_ANNOTATED_CDS"/>
    <property type="molecule type" value="Genomic_DNA"/>
</dbReference>
<dbReference type="Pfam" id="PF03189">
    <property type="entry name" value="Otopetrin"/>
    <property type="match status" value="2"/>
</dbReference>
<feature type="transmembrane region" description="Helical" evidence="11">
    <location>
        <begin position="162"/>
        <end position="183"/>
    </location>
</feature>
<sequence>MILIVFGLCLPLADIFSSQLEVFIFEGFYIYLHVVSVLFLLYVYCYILRQRKNPTKNSRAENRQNSLIDDLPAPKHPHQRFSMSCSSHTGSFYLRLGAIGFGVGAMIHEGLMLGRTLEYKMVPECIHVLTLVRPVIQLTFTFFQLYFIFLNSRMCIHKYRTLARFGLMHMVATNICVWLRVVIQETVHDIHRSQGHKGKVNKFYCLDFNFLFLAGNESVACIEQEIMGKVVENASPYLYPCTIEYSLIAAGILYIMWLNISKSAPTPSTPSDCGHLKKHLRMSVDCAGANRGLFFGIFTLVATIISLIIFFVLVDIPHLQGSAVMVVHVSELTLYCLALIAVIVASVKIRQLRFDTNHKDELDGILILISQMGVYVYSVFSIVAGRYGDDLITGIFTMATNALIMLQATVQTVFILNGLRRSPRSCFHERKKPGREFVTFLLVCNIGMWGINTFEVLRADSNPLALNYYGFLPWSIISHVATPLAIFYRFHSTVCLSAIWKNAYKMKGN</sequence>
<feature type="transmembrane region" description="Helical" evidence="11">
    <location>
        <begin position="365"/>
        <end position="385"/>
    </location>
</feature>
<evidence type="ECO:0000256" key="8">
    <source>
        <dbReference type="ARBA" id="ARBA00023065"/>
    </source>
</evidence>
<evidence type="ECO:0000313" key="13">
    <source>
        <dbReference type="EnsemblMetazoa" id="CapteP165173"/>
    </source>
</evidence>
<keyword evidence="5 11" id="KW-0812">Transmembrane</keyword>
<reference evidence="12 14" key="2">
    <citation type="journal article" date="2013" name="Nature">
        <title>Insights into bilaterian evolution from three spiralian genomes.</title>
        <authorList>
            <person name="Simakov O."/>
            <person name="Marletaz F."/>
            <person name="Cho S.J."/>
            <person name="Edsinger-Gonzales E."/>
            <person name="Havlak P."/>
            <person name="Hellsten U."/>
            <person name="Kuo D.H."/>
            <person name="Larsson T."/>
            <person name="Lv J."/>
            <person name="Arendt D."/>
            <person name="Savage R."/>
            <person name="Osoegawa K."/>
            <person name="de Jong P."/>
            <person name="Grimwood J."/>
            <person name="Chapman J.A."/>
            <person name="Shapiro H."/>
            <person name="Aerts A."/>
            <person name="Otillar R.P."/>
            <person name="Terry A.Y."/>
            <person name="Boore J.L."/>
            <person name="Grigoriev I.V."/>
            <person name="Lindberg D.R."/>
            <person name="Seaver E.C."/>
            <person name="Weisblat D.A."/>
            <person name="Putnam N.H."/>
            <person name="Rokhsar D.S."/>
        </authorList>
    </citation>
    <scope>NUCLEOTIDE SEQUENCE</scope>
    <source>
        <strain evidence="12 14">I ESC-2004</strain>
    </source>
</reference>
<evidence type="ECO:0008006" key="15">
    <source>
        <dbReference type="Google" id="ProtNLM"/>
    </source>
</evidence>
<feature type="transmembrane region" description="Helical" evidence="11">
    <location>
        <begin position="237"/>
        <end position="258"/>
    </location>
</feature>
<dbReference type="OrthoDB" id="6429739at2759"/>
<dbReference type="EMBL" id="KB311526">
    <property type="protein sequence ID" value="ELT89103.1"/>
    <property type="molecule type" value="Genomic_DNA"/>
</dbReference>
<accession>R7T6T3</accession>
<evidence type="ECO:0000256" key="1">
    <source>
        <dbReference type="ARBA" id="ARBA00004651"/>
    </source>
</evidence>
<name>R7T6T3_CAPTE</name>
<dbReference type="EnsemblMetazoa" id="CapteT165173">
    <property type="protein sequence ID" value="CapteP165173"/>
    <property type="gene ID" value="CapteG165173"/>
</dbReference>
<keyword evidence="3" id="KW-0813">Transport</keyword>
<evidence type="ECO:0000313" key="12">
    <source>
        <dbReference type="EMBL" id="ELT89103.1"/>
    </source>
</evidence>
<protein>
    <recommendedName>
        <fullName evidence="15">Otopetrin</fullName>
    </recommendedName>
</protein>
<evidence type="ECO:0000256" key="7">
    <source>
        <dbReference type="ARBA" id="ARBA00022989"/>
    </source>
</evidence>
<feature type="transmembrane region" description="Helical" evidence="11">
    <location>
        <begin position="292"/>
        <end position="313"/>
    </location>
</feature>
<dbReference type="Proteomes" id="UP000014760">
    <property type="component" value="Unassembled WGS sequence"/>
</dbReference>
<dbReference type="OMA" id="CCNSKID"/>
<evidence type="ECO:0000256" key="10">
    <source>
        <dbReference type="ARBA" id="ARBA00023303"/>
    </source>
</evidence>
<feature type="transmembrane region" description="Helical" evidence="11">
    <location>
        <begin position="92"/>
        <end position="111"/>
    </location>
</feature>
<evidence type="ECO:0000256" key="5">
    <source>
        <dbReference type="ARBA" id="ARBA00022692"/>
    </source>
</evidence>
<keyword evidence="8" id="KW-0406">Ion transport</keyword>
<dbReference type="AlphaFoldDB" id="R7T6T3"/>
<reference evidence="14" key="1">
    <citation type="submission" date="2012-12" db="EMBL/GenBank/DDBJ databases">
        <authorList>
            <person name="Hellsten U."/>
            <person name="Grimwood J."/>
            <person name="Chapman J.A."/>
            <person name="Shapiro H."/>
            <person name="Aerts A."/>
            <person name="Otillar R.P."/>
            <person name="Terry A.Y."/>
            <person name="Boore J.L."/>
            <person name="Simakov O."/>
            <person name="Marletaz F."/>
            <person name="Cho S.-J."/>
            <person name="Edsinger-Gonzales E."/>
            <person name="Havlak P."/>
            <person name="Kuo D.-H."/>
            <person name="Larsson T."/>
            <person name="Lv J."/>
            <person name="Arendt D."/>
            <person name="Savage R."/>
            <person name="Osoegawa K."/>
            <person name="de Jong P."/>
            <person name="Lindberg D.R."/>
            <person name="Seaver E.C."/>
            <person name="Weisblat D.A."/>
            <person name="Putnam N.H."/>
            <person name="Grigoriev I.V."/>
            <person name="Rokhsar D.S."/>
        </authorList>
    </citation>
    <scope>NUCLEOTIDE SEQUENCE</scope>
    <source>
        <strain evidence="14">I ESC-2004</strain>
    </source>
</reference>
<keyword evidence="4" id="KW-1003">Cell membrane</keyword>
<keyword evidence="6" id="KW-0375">Hydrogen ion transport</keyword>
<feature type="transmembrane region" description="Helical" evidence="11">
    <location>
        <begin position="437"/>
        <end position="454"/>
    </location>
</feature>
<reference evidence="13" key="3">
    <citation type="submission" date="2015-06" db="UniProtKB">
        <authorList>
            <consortium name="EnsemblMetazoa"/>
        </authorList>
    </citation>
    <scope>IDENTIFICATION</scope>
</reference>
<feature type="transmembrane region" description="Helical" evidence="11">
    <location>
        <begin position="474"/>
        <end position="500"/>
    </location>
</feature>
<comment type="similarity">
    <text evidence="2">Belongs to the otopetrin family.</text>
</comment>
<feature type="transmembrane region" description="Helical" evidence="11">
    <location>
        <begin position="28"/>
        <end position="48"/>
    </location>
</feature>
<feature type="transmembrane region" description="Helical" evidence="11">
    <location>
        <begin position="325"/>
        <end position="345"/>
    </location>
</feature>
<organism evidence="12">
    <name type="scientific">Capitella teleta</name>
    <name type="common">Polychaete worm</name>
    <dbReference type="NCBI Taxonomy" id="283909"/>
    <lineage>
        <taxon>Eukaryota</taxon>
        <taxon>Metazoa</taxon>
        <taxon>Spiralia</taxon>
        <taxon>Lophotrochozoa</taxon>
        <taxon>Annelida</taxon>
        <taxon>Polychaeta</taxon>
        <taxon>Sedentaria</taxon>
        <taxon>Scolecida</taxon>
        <taxon>Capitellidae</taxon>
        <taxon>Capitella</taxon>
    </lineage>
</organism>
<keyword evidence="9 11" id="KW-0472">Membrane</keyword>
<evidence type="ECO:0000256" key="2">
    <source>
        <dbReference type="ARBA" id="ARBA00006513"/>
    </source>
</evidence>
<dbReference type="GO" id="GO:0005886">
    <property type="term" value="C:plasma membrane"/>
    <property type="evidence" value="ECO:0007669"/>
    <property type="project" value="UniProtKB-SubCell"/>
</dbReference>
<feature type="transmembrane region" description="Helical" evidence="11">
    <location>
        <begin position="131"/>
        <end position="150"/>
    </location>
</feature>
<keyword evidence="7 11" id="KW-1133">Transmembrane helix</keyword>
<evidence type="ECO:0000256" key="4">
    <source>
        <dbReference type="ARBA" id="ARBA00022475"/>
    </source>
</evidence>
<evidence type="ECO:0000256" key="9">
    <source>
        <dbReference type="ARBA" id="ARBA00023136"/>
    </source>
</evidence>
<proteinExistence type="inferred from homology"/>
<dbReference type="GO" id="GO:0015252">
    <property type="term" value="F:proton channel activity"/>
    <property type="evidence" value="ECO:0007669"/>
    <property type="project" value="InterPro"/>
</dbReference>
<dbReference type="HOGENOM" id="CLU_011508_3_0_1"/>
<evidence type="ECO:0000256" key="11">
    <source>
        <dbReference type="SAM" id="Phobius"/>
    </source>
</evidence>
<feature type="transmembrane region" description="Helical" evidence="11">
    <location>
        <begin position="391"/>
        <end position="416"/>
    </location>
</feature>
<gene>
    <name evidence="12" type="ORF">CAPTEDRAFT_165173</name>
</gene>
<comment type="subcellular location">
    <subcellularLocation>
        <location evidence="1">Cell membrane</location>
        <topology evidence="1">Multi-pass membrane protein</topology>
    </subcellularLocation>
</comment>
<keyword evidence="14" id="KW-1185">Reference proteome</keyword>
<evidence type="ECO:0000256" key="6">
    <source>
        <dbReference type="ARBA" id="ARBA00022781"/>
    </source>
</evidence>
<evidence type="ECO:0000256" key="3">
    <source>
        <dbReference type="ARBA" id="ARBA00022448"/>
    </source>
</evidence>
<keyword evidence="10" id="KW-0407">Ion channel</keyword>
<dbReference type="InterPro" id="IPR004878">
    <property type="entry name" value="Otopetrin"/>
</dbReference>
<dbReference type="PANTHER" id="PTHR21522">
    <property type="entry name" value="PROTON CHANNEL OTOP"/>
    <property type="match status" value="1"/>
</dbReference>
<evidence type="ECO:0000313" key="14">
    <source>
        <dbReference type="Proteomes" id="UP000014760"/>
    </source>
</evidence>